<evidence type="ECO:0000313" key="1">
    <source>
        <dbReference type="EMBL" id="RZT79275.1"/>
    </source>
</evidence>
<organism evidence="1 2">
    <name type="scientific">Micromonospora violae</name>
    <dbReference type="NCBI Taxonomy" id="1278207"/>
    <lineage>
        <taxon>Bacteria</taxon>
        <taxon>Bacillati</taxon>
        <taxon>Actinomycetota</taxon>
        <taxon>Actinomycetes</taxon>
        <taxon>Micromonosporales</taxon>
        <taxon>Micromonosporaceae</taxon>
        <taxon>Micromonospora</taxon>
    </lineage>
</organism>
<protein>
    <submittedName>
        <fullName evidence="1">Uncharacterized protein</fullName>
    </submittedName>
</protein>
<dbReference type="Proteomes" id="UP000293781">
    <property type="component" value="Unassembled WGS sequence"/>
</dbReference>
<keyword evidence="2" id="KW-1185">Reference proteome</keyword>
<dbReference type="RefSeq" id="WP_130401692.1">
    <property type="nucleotide sequence ID" value="NZ_SHKK01000001.1"/>
</dbReference>
<name>A0A4Q7UDM9_9ACTN</name>
<proteinExistence type="predicted"/>
<sequence length="189" mass="20022">MTATDDLSDAENWTGGFYELILILGAADDARLDRAVGALWRAAGVRGCRVGADLVEVTPGADAFPVGGHLRGALTLPGGERVVCGSYRTRYEGIDSLSLYLPLGALARVDDRIGGYPFDQRSGVESLAWRAPLDRWLADIAVAVHDDVPFARAVIGFEADEDADTTAGTSYLARLTPGDNGMVFHPATA</sequence>
<dbReference type="OrthoDB" id="3537565at2"/>
<evidence type="ECO:0000313" key="2">
    <source>
        <dbReference type="Proteomes" id="UP000293781"/>
    </source>
</evidence>
<gene>
    <name evidence="1" type="ORF">EV382_2473</name>
</gene>
<reference evidence="1 2" key="1">
    <citation type="submission" date="2019-02" db="EMBL/GenBank/DDBJ databases">
        <title>Sequencing the genomes of 1000 actinobacteria strains.</title>
        <authorList>
            <person name="Klenk H.-P."/>
        </authorList>
    </citation>
    <scope>NUCLEOTIDE SEQUENCE [LARGE SCALE GENOMIC DNA]</scope>
    <source>
        <strain evidence="1 2">DSM 45888</strain>
    </source>
</reference>
<comment type="caution">
    <text evidence="1">The sequence shown here is derived from an EMBL/GenBank/DDBJ whole genome shotgun (WGS) entry which is preliminary data.</text>
</comment>
<accession>A0A4Q7UDM9</accession>
<dbReference type="EMBL" id="SHKK01000001">
    <property type="protein sequence ID" value="RZT79275.1"/>
    <property type="molecule type" value="Genomic_DNA"/>
</dbReference>
<dbReference type="AlphaFoldDB" id="A0A4Q7UDM9"/>